<keyword evidence="13 16" id="KW-0234">DNA repair</keyword>
<dbReference type="eggNOG" id="COG0749">
    <property type="taxonomic scope" value="Bacteria"/>
</dbReference>
<keyword evidence="5 16" id="KW-0548">Nucleotidyltransferase</keyword>
<dbReference type="STRING" id="373903.Hore_04860"/>
<dbReference type="Pfam" id="PF02739">
    <property type="entry name" value="5_3_exonuc_N"/>
    <property type="match status" value="1"/>
</dbReference>
<dbReference type="Pfam" id="PF22619">
    <property type="entry name" value="DNA_polI_exo1"/>
    <property type="match status" value="1"/>
</dbReference>
<evidence type="ECO:0000259" key="18">
    <source>
        <dbReference type="SMART" id="SM00475"/>
    </source>
</evidence>
<comment type="function">
    <text evidence="16">In addition to polymerase activity, this DNA polymerase exhibits 5'-3' exonuclease activity.</text>
</comment>
<evidence type="ECO:0000313" key="21">
    <source>
        <dbReference type="Proteomes" id="UP000000719"/>
    </source>
</evidence>
<dbReference type="InterPro" id="IPR002421">
    <property type="entry name" value="5-3_exonuclease"/>
</dbReference>
<feature type="domain" description="5'-3' exonuclease" evidence="18">
    <location>
        <begin position="3"/>
        <end position="262"/>
    </location>
</feature>
<dbReference type="InterPro" id="IPR019760">
    <property type="entry name" value="DNA-dir_DNA_pol_A_CS"/>
</dbReference>
<dbReference type="InterPro" id="IPR036397">
    <property type="entry name" value="RNaseH_sf"/>
</dbReference>
<dbReference type="eggNOG" id="COG0258">
    <property type="taxonomic scope" value="Bacteria"/>
</dbReference>
<evidence type="ECO:0000313" key="20">
    <source>
        <dbReference type="EMBL" id="ACL69244.1"/>
    </source>
</evidence>
<evidence type="ECO:0000256" key="7">
    <source>
        <dbReference type="ARBA" id="ARBA00022722"/>
    </source>
</evidence>
<dbReference type="InterPro" id="IPR054690">
    <property type="entry name" value="DNA_polI_exonuclease"/>
</dbReference>
<dbReference type="Pfam" id="PF00476">
    <property type="entry name" value="DNA_pol_A"/>
    <property type="match status" value="1"/>
</dbReference>
<dbReference type="Gene3D" id="3.40.50.1010">
    <property type="entry name" value="5'-nuclease"/>
    <property type="match status" value="1"/>
</dbReference>
<dbReference type="GO" id="GO:0006261">
    <property type="term" value="P:DNA-templated DNA replication"/>
    <property type="evidence" value="ECO:0007669"/>
    <property type="project" value="UniProtKB-UniRule"/>
</dbReference>
<evidence type="ECO:0000256" key="17">
    <source>
        <dbReference type="SAM" id="Coils"/>
    </source>
</evidence>
<dbReference type="Gene3D" id="1.20.1060.10">
    <property type="entry name" value="Taq DNA Polymerase, Chain T, domain 4"/>
    <property type="match status" value="1"/>
</dbReference>
<dbReference type="PRINTS" id="PR00868">
    <property type="entry name" value="DNAPOLI"/>
</dbReference>
<evidence type="ECO:0000256" key="4">
    <source>
        <dbReference type="ARBA" id="ARBA00022679"/>
    </source>
</evidence>
<evidence type="ECO:0000256" key="10">
    <source>
        <dbReference type="ARBA" id="ARBA00022839"/>
    </source>
</evidence>
<comment type="catalytic activity">
    <reaction evidence="14 16">
        <text>DNA(n) + a 2'-deoxyribonucleoside 5'-triphosphate = DNA(n+1) + diphosphate</text>
        <dbReference type="Rhea" id="RHEA:22508"/>
        <dbReference type="Rhea" id="RHEA-COMP:17339"/>
        <dbReference type="Rhea" id="RHEA-COMP:17340"/>
        <dbReference type="ChEBI" id="CHEBI:33019"/>
        <dbReference type="ChEBI" id="CHEBI:61560"/>
        <dbReference type="ChEBI" id="CHEBI:173112"/>
        <dbReference type="EC" id="2.7.7.7"/>
    </reaction>
</comment>
<dbReference type="InterPro" id="IPR012337">
    <property type="entry name" value="RNaseH-like_sf"/>
</dbReference>
<dbReference type="InterPro" id="IPR002298">
    <property type="entry name" value="DNA_polymerase_A"/>
</dbReference>
<dbReference type="InterPro" id="IPR018320">
    <property type="entry name" value="DNA_polymerase_1"/>
</dbReference>
<dbReference type="SUPFAM" id="SSF47807">
    <property type="entry name" value="5' to 3' exonuclease, C-terminal subdomain"/>
    <property type="match status" value="1"/>
</dbReference>
<dbReference type="SUPFAM" id="SSF56672">
    <property type="entry name" value="DNA/RNA polymerases"/>
    <property type="match status" value="1"/>
</dbReference>
<keyword evidence="10 16" id="KW-0269">Exonuclease</keyword>
<dbReference type="FunFam" id="3.40.50.1010:FF:000001">
    <property type="entry name" value="DNA polymerase I"/>
    <property type="match status" value="1"/>
</dbReference>
<keyword evidence="12 16" id="KW-0238">DNA-binding</keyword>
<dbReference type="HOGENOM" id="CLU_004675_0_0_9"/>
<evidence type="ECO:0000256" key="14">
    <source>
        <dbReference type="ARBA" id="ARBA00049244"/>
    </source>
</evidence>
<dbReference type="Gene3D" id="3.30.70.370">
    <property type="match status" value="1"/>
</dbReference>
<dbReference type="InterPro" id="IPR020045">
    <property type="entry name" value="DNA_polI_H3TH"/>
</dbReference>
<dbReference type="PROSITE" id="PS00447">
    <property type="entry name" value="DNA_POLYMERASE_A"/>
    <property type="match status" value="1"/>
</dbReference>
<protein>
    <recommendedName>
        <fullName evidence="3 15">DNA polymerase I</fullName>
        <ecNumber evidence="2 15">2.7.7.7</ecNumber>
    </recommendedName>
</protein>
<evidence type="ECO:0000256" key="5">
    <source>
        <dbReference type="ARBA" id="ARBA00022695"/>
    </source>
</evidence>
<dbReference type="SUPFAM" id="SSF88723">
    <property type="entry name" value="PIN domain-like"/>
    <property type="match status" value="1"/>
</dbReference>
<dbReference type="FunFam" id="1.10.150.20:FF:000003">
    <property type="entry name" value="DNA polymerase I"/>
    <property type="match status" value="1"/>
</dbReference>
<evidence type="ECO:0000256" key="1">
    <source>
        <dbReference type="ARBA" id="ARBA00007705"/>
    </source>
</evidence>
<evidence type="ECO:0000256" key="12">
    <source>
        <dbReference type="ARBA" id="ARBA00023125"/>
    </source>
</evidence>
<dbReference type="Pfam" id="PF01367">
    <property type="entry name" value="5_3_exonuc"/>
    <property type="match status" value="1"/>
</dbReference>
<evidence type="ECO:0000256" key="2">
    <source>
        <dbReference type="ARBA" id="ARBA00012417"/>
    </source>
</evidence>
<dbReference type="InterPro" id="IPR001098">
    <property type="entry name" value="DNA-dir_DNA_pol_A_palm_dom"/>
</dbReference>
<evidence type="ECO:0000259" key="19">
    <source>
        <dbReference type="SMART" id="SM00482"/>
    </source>
</evidence>
<keyword evidence="21" id="KW-1185">Reference proteome</keyword>
<dbReference type="PANTHER" id="PTHR10133:SF27">
    <property type="entry name" value="DNA POLYMERASE NU"/>
    <property type="match status" value="1"/>
</dbReference>
<evidence type="ECO:0000256" key="16">
    <source>
        <dbReference type="RuleBase" id="RU004460"/>
    </source>
</evidence>
<evidence type="ECO:0000256" key="15">
    <source>
        <dbReference type="NCBIfam" id="TIGR00593"/>
    </source>
</evidence>
<evidence type="ECO:0000256" key="9">
    <source>
        <dbReference type="ARBA" id="ARBA00022801"/>
    </source>
</evidence>
<dbReference type="Gene3D" id="1.10.150.20">
    <property type="entry name" value="5' to 3' exonuclease, C-terminal subdomain"/>
    <property type="match status" value="2"/>
</dbReference>
<keyword evidence="11 16" id="KW-0239">DNA-directed DNA polymerase</keyword>
<dbReference type="EC" id="2.7.7.7" evidence="2 15"/>
<keyword evidence="7" id="KW-0540">Nuclease</keyword>
<dbReference type="GO" id="GO:0003887">
    <property type="term" value="F:DNA-directed DNA polymerase activity"/>
    <property type="evidence" value="ECO:0007669"/>
    <property type="project" value="UniProtKB-UniRule"/>
</dbReference>
<name>B8D217_HALOH</name>
<dbReference type="FunFam" id="1.10.150.20:FF:000002">
    <property type="entry name" value="DNA polymerase I"/>
    <property type="match status" value="1"/>
</dbReference>
<comment type="subunit">
    <text evidence="16">Single-chain monomer with multiple functions.</text>
</comment>
<dbReference type="CDD" id="cd08637">
    <property type="entry name" value="DNA_pol_A_pol_I_C"/>
    <property type="match status" value="1"/>
</dbReference>
<dbReference type="RefSeq" id="WP_012635432.1">
    <property type="nucleotide sequence ID" value="NC_011899.1"/>
</dbReference>
<dbReference type="KEGG" id="hor:Hore_04860"/>
<evidence type="ECO:0000256" key="3">
    <source>
        <dbReference type="ARBA" id="ARBA00020311"/>
    </source>
</evidence>
<dbReference type="NCBIfam" id="NF004397">
    <property type="entry name" value="PRK05755.1"/>
    <property type="match status" value="1"/>
</dbReference>
<keyword evidence="9 16" id="KW-0378">Hydrolase</keyword>
<comment type="similarity">
    <text evidence="1 16">Belongs to the DNA polymerase type-A family.</text>
</comment>
<dbReference type="InterPro" id="IPR020046">
    <property type="entry name" value="5-3_exonucl_a-hlix_arch_N"/>
</dbReference>
<gene>
    <name evidence="16" type="primary">polA</name>
    <name evidence="20" type="ordered locus">Hore_04860</name>
</gene>
<dbReference type="SMART" id="SM00475">
    <property type="entry name" value="53EXOc"/>
    <property type="match status" value="1"/>
</dbReference>
<feature type="coiled-coil region" evidence="17">
    <location>
        <begin position="486"/>
        <end position="513"/>
    </location>
</feature>
<dbReference type="SMART" id="SM00482">
    <property type="entry name" value="POLAc"/>
    <property type="match status" value="1"/>
</dbReference>
<dbReference type="PANTHER" id="PTHR10133">
    <property type="entry name" value="DNA POLYMERASE I"/>
    <property type="match status" value="1"/>
</dbReference>
<keyword evidence="17" id="KW-0175">Coiled coil</keyword>
<dbReference type="Proteomes" id="UP000000719">
    <property type="component" value="Chromosome"/>
</dbReference>
<organism evidence="20 21">
    <name type="scientific">Halothermothrix orenii (strain H 168 / OCM 544 / DSM 9562)</name>
    <dbReference type="NCBI Taxonomy" id="373903"/>
    <lineage>
        <taxon>Bacteria</taxon>
        <taxon>Bacillati</taxon>
        <taxon>Bacillota</taxon>
        <taxon>Clostridia</taxon>
        <taxon>Halanaerobiales</taxon>
        <taxon>Halothermotrichaceae</taxon>
        <taxon>Halothermothrix</taxon>
    </lineage>
</organism>
<proteinExistence type="inferred from homology"/>
<dbReference type="SMR" id="B8D217"/>
<dbReference type="SMART" id="SM00279">
    <property type="entry name" value="HhH2"/>
    <property type="match status" value="1"/>
</dbReference>
<dbReference type="GO" id="GO:0008409">
    <property type="term" value="F:5'-3' exonuclease activity"/>
    <property type="evidence" value="ECO:0007669"/>
    <property type="project" value="UniProtKB-UniRule"/>
</dbReference>
<evidence type="ECO:0000256" key="8">
    <source>
        <dbReference type="ARBA" id="ARBA00022763"/>
    </source>
</evidence>
<dbReference type="InterPro" id="IPR043502">
    <property type="entry name" value="DNA/RNA_pol_sf"/>
</dbReference>
<dbReference type="CDD" id="cd06140">
    <property type="entry name" value="DNA_polA_I_Bacillus_like_exo"/>
    <property type="match status" value="1"/>
</dbReference>
<dbReference type="AlphaFoldDB" id="B8D217"/>
<dbReference type="InterPro" id="IPR008918">
    <property type="entry name" value="HhH2"/>
</dbReference>
<dbReference type="OrthoDB" id="9806424at2"/>
<dbReference type="InterPro" id="IPR036279">
    <property type="entry name" value="5-3_exonuclease_C_sf"/>
</dbReference>
<dbReference type="NCBIfam" id="TIGR00593">
    <property type="entry name" value="pola"/>
    <property type="match status" value="1"/>
</dbReference>
<dbReference type="GO" id="GO:0003677">
    <property type="term" value="F:DNA binding"/>
    <property type="evidence" value="ECO:0007669"/>
    <property type="project" value="UniProtKB-UniRule"/>
</dbReference>
<dbReference type="Gene3D" id="3.30.420.10">
    <property type="entry name" value="Ribonuclease H-like superfamily/Ribonuclease H"/>
    <property type="match status" value="1"/>
</dbReference>
<reference evidence="20 21" key="1">
    <citation type="journal article" date="2009" name="PLoS ONE">
        <title>Genome analysis of the anaerobic thermohalophilic bacterium Halothermothrix orenii.</title>
        <authorList>
            <person name="Mavromatis K."/>
            <person name="Ivanova N."/>
            <person name="Anderson I."/>
            <person name="Lykidis A."/>
            <person name="Hooper S.D."/>
            <person name="Sun H."/>
            <person name="Kunin V."/>
            <person name="Lapidus A."/>
            <person name="Hugenholtz P."/>
            <person name="Patel B."/>
            <person name="Kyrpides N.C."/>
        </authorList>
    </citation>
    <scope>NUCLEOTIDE SEQUENCE [LARGE SCALE GENOMIC DNA]</scope>
    <source>
        <strain evidence="21">H 168 / OCM 544 / DSM 9562</strain>
    </source>
</reference>
<dbReference type="CDD" id="cd09859">
    <property type="entry name" value="PIN_53EXO"/>
    <property type="match status" value="1"/>
</dbReference>
<dbReference type="SUPFAM" id="SSF53098">
    <property type="entry name" value="Ribonuclease H-like"/>
    <property type="match status" value="1"/>
</dbReference>
<keyword evidence="8 16" id="KW-0227">DNA damage</keyword>
<keyword evidence="6 16" id="KW-0235">DNA replication</keyword>
<dbReference type="CDD" id="cd09898">
    <property type="entry name" value="H3TH_53EXO"/>
    <property type="match status" value="1"/>
</dbReference>
<dbReference type="GO" id="GO:0006302">
    <property type="term" value="P:double-strand break repair"/>
    <property type="evidence" value="ECO:0007669"/>
    <property type="project" value="TreeGrafter"/>
</dbReference>
<keyword evidence="4 16" id="KW-0808">Transferase</keyword>
<dbReference type="EMBL" id="CP001098">
    <property type="protein sequence ID" value="ACL69244.1"/>
    <property type="molecule type" value="Genomic_DNA"/>
</dbReference>
<sequence length="870" mass="99253">MKKKLYLLDGQSLAHRAFYALPLLSTSRGEYTNAVFGFTRMLLKLLDEEKPDLIAVAFDKKAPTFRHKEYKEYKAHRKKMPEELKPQLSLIKEVLKSFSIPIIEIEGFEADDIIGTMARKGEEEGFEVVIVTGDRDALQLVTEDVSVMYTKRGISDIVRYDLNKVRERYELEPQQLIDMKGLMGDSSDNIPGVPGIGEKTAIKLLKEFSSLEEILDNIDKVSGKKRKENLQKYADQARLSKRLGEIKVDVPLDVELDECHLGKFHKKNIRELFERLEFASLLNRFKEKTSISIDDISVKELDRKGLENICDKARNLGKLGLTLRLNNYTTPVRAHASQGIISLGEGNLYIFTDINEAISILKPILTDISVKKYILNSKECTVFLKKHDIELEGLVFDPLLAYYLLKPSGKLPGLRDLLDQELSLSLPEDIKEDNLYLVFMDNIFKLAEGMVPKLEDMELIELFNDIEIPLITVLAELEYNGIKVDAEYLESLSRKWEEELNGLESKIHELAGEKFNINSPKQLGGILFEKLGLPVIKKTKTGYSTGAKVLEKLEDKHPIIPLISEYRQLMKLKSTYVDALPPMINPDTGRLHTSFNQMVTATGRLSSTEPNLQNIPVRTDEGREIRRAFITENEDWVLLAADYSQIELRVLAHISDDEGLKAAFNTGQDIHTQTASEVFEVEPDEVTPNMRRHAKVINFGIAYGMSPYGLARDLGISRQEASDYINKYFERFTGVKDYMERVVTEAKTKGYVTTIFNRRRYIPEINSRNYHRRSFAERTAINTPIQGTAADIMKLAMIKVYNRLKENGSPARILLQVHDELILEVPREDLTEMARIVKSEMEKAVDMKVPLVVNLESGPNWLNKEELDIE</sequence>
<accession>B8D217</accession>
<evidence type="ECO:0000256" key="13">
    <source>
        <dbReference type="ARBA" id="ARBA00023204"/>
    </source>
</evidence>
<feature type="domain" description="DNA-directed DNA polymerase family A palm" evidence="19">
    <location>
        <begin position="622"/>
        <end position="829"/>
    </location>
</feature>
<evidence type="ECO:0000256" key="6">
    <source>
        <dbReference type="ARBA" id="ARBA00022705"/>
    </source>
</evidence>
<evidence type="ECO:0000256" key="11">
    <source>
        <dbReference type="ARBA" id="ARBA00022932"/>
    </source>
</evidence>
<dbReference type="InterPro" id="IPR029060">
    <property type="entry name" value="PIN-like_dom_sf"/>
</dbReference>
<dbReference type="FunFam" id="1.20.1060.10:FF:000001">
    <property type="entry name" value="DNA polymerase I"/>
    <property type="match status" value="1"/>
</dbReference>